<accession>M1W0E4</accession>
<dbReference type="EMBL" id="CAGA01000013">
    <property type="protein sequence ID" value="CCE29306.1"/>
    <property type="molecule type" value="Genomic_DNA"/>
</dbReference>
<dbReference type="PANTHER" id="PTHR33481">
    <property type="entry name" value="REVERSE TRANSCRIPTASE"/>
    <property type="match status" value="1"/>
</dbReference>
<dbReference type="eggNOG" id="KOG1075">
    <property type="taxonomic scope" value="Eukaryota"/>
</dbReference>
<sequence length="531" mass="60262">MDKEFVGAEARSRFQTATTPILSPQDLDTYADWIVDELTKIATLAVPKKPHGRPRQQPWWNDKVQSARAPGLDELPAGFLKACGPALTKVLVHLLNSSYRLGYYPARFRKAKVVILRRQGKKPEEYHEAGGWRPISLLSIVGKVLEVAVAARVTAAAESNGSLPELQMGNRANRSTEVALSTLAEVKQYQSPQGFPRVPPMSPILFLIYIAPLYEKLKAAEHTITLGFSDETNTIAYGRTVEETQERLESAWSFCQDWSVESGLKFNPRKSELLHFTRSREAITTAVGLDSTTTISPKESSRFLGVHITRKLRWKTHEKQVQLKLDRQRLALTVLAASTWGCPLREARLLYTQVTKCLRVVTGAYKATPIAIVETESAVPPVHLFLDYIKRRFYDRIEANGMAELTRQACTAVASHLRRRQRRPPYTPLQDRPASDPDGLPPDKILEKEWRERWHKDREKARARRPQRTITAAEHRPSFHSAGKIVRLHQPLMKHESAALIQMRTEKIGLRGFLFSRKVPDVDSPMCDCWE</sequence>
<name>M1W0E4_CLAP2</name>
<dbReference type="HOGENOM" id="CLU_000680_23_6_1"/>
<dbReference type="OrthoDB" id="4939572at2759"/>
<dbReference type="PANTHER" id="PTHR33481:SF1">
    <property type="entry name" value="ENDONUCLEASE_EXONUCLEASE_PHOSPHATASE DOMAIN-CONTAINING PROTEIN-RELATED"/>
    <property type="match status" value="1"/>
</dbReference>
<dbReference type="STRING" id="1111077.M1W0E4"/>
<keyword evidence="3" id="KW-1185">Reference proteome</keyword>
<protein>
    <submittedName>
        <fullName evidence="2">Uncharacterized protein</fullName>
    </submittedName>
</protein>
<dbReference type="AlphaFoldDB" id="M1W0E4"/>
<dbReference type="CDD" id="cd01650">
    <property type="entry name" value="RT_nLTR_like"/>
    <property type="match status" value="1"/>
</dbReference>
<dbReference type="Proteomes" id="UP000016801">
    <property type="component" value="Unassembled WGS sequence"/>
</dbReference>
<evidence type="ECO:0000256" key="1">
    <source>
        <dbReference type="SAM" id="MobiDB-lite"/>
    </source>
</evidence>
<evidence type="ECO:0000313" key="2">
    <source>
        <dbReference type="EMBL" id="CCE29306.1"/>
    </source>
</evidence>
<organism evidence="2 3">
    <name type="scientific">Claviceps purpurea (strain 20.1)</name>
    <name type="common">Ergot fungus</name>
    <name type="synonym">Sphacelia segetum</name>
    <dbReference type="NCBI Taxonomy" id="1111077"/>
    <lineage>
        <taxon>Eukaryota</taxon>
        <taxon>Fungi</taxon>
        <taxon>Dikarya</taxon>
        <taxon>Ascomycota</taxon>
        <taxon>Pezizomycotina</taxon>
        <taxon>Sordariomycetes</taxon>
        <taxon>Hypocreomycetidae</taxon>
        <taxon>Hypocreales</taxon>
        <taxon>Clavicipitaceae</taxon>
        <taxon>Claviceps</taxon>
    </lineage>
</organism>
<comment type="caution">
    <text evidence="2">The sequence shown here is derived from an EMBL/GenBank/DDBJ whole genome shotgun (WGS) entry which is preliminary data.</text>
</comment>
<dbReference type="VEuPathDB" id="FungiDB:CPUR_02999"/>
<feature type="region of interest" description="Disordered" evidence="1">
    <location>
        <begin position="416"/>
        <end position="443"/>
    </location>
</feature>
<evidence type="ECO:0000313" key="3">
    <source>
        <dbReference type="Proteomes" id="UP000016801"/>
    </source>
</evidence>
<proteinExistence type="predicted"/>
<gene>
    <name evidence="2" type="ORF">CPUR_02999</name>
</gene>
<reference evidence="2 3" key="1">
    <citation type="journal article" date="2013" name="PLoS Genet.">
        <title>Plant-symbiotic fungi as chemical engineers: Multi-genome analysis of the Clavicipitaceae reveals dynamics of alkaloid loci.</title>
        <authorList>
            <person name="Schardl C.L."/>
            <person name="Young C.A."/>
            <person name="Hesse U."/>
            <person name="Amyotte S.G."/>
            <person name="Andreeva K."/>
            <person name="Calie P.J."/>
            <person name="Fleetwood D.J."/>
            <person name="Haws D.C."/>
            <person name="Moore N."/>
            <person name="Oeser B."/>
            <person name="Panaccione D.G."/>
            <person name="Schweri K.K."/>
            <person name="Voisey C.R."/>
            <person name="Farman M.L."/>
            <person name="Jaromczyk J.W."/>
            <person name="Roe B.A."/>
            <person name="O'Sullivan D.M."/>
            <person name="Scott B."/>
            <person name="Tudzynski P."/>
            <person name="An Z."/>
            <person name="Arnaoudova E.G."/>
            <person name="Bullock C.T."/>
            <person name="Charlton N.D."/>
            <person name="Chen L."/>
            <person name="Cox M."/>
            <person name="Dinkins R.D."/>
            <person name="Florea S."/>
            <person name="Glenn A.E."/>
            <person name="Gordon A."/>
            <person name="Gueldener U."/>
            <person name="Harris D.R."/>
            <person name="Hollin W."/>
            <person name="Jaromczyk J."/>
            <person name="Johnson R.D."/>
            <person name="Khan A.K."/>
            <person name="Leistner E."/>
            <person name="Leuchtmann A."/>
            <person name="Li C."/>
            <person name="Liu J."/>
            <person name="Liu J."/>
            <person name="Liu M."/>
            <person name="Mace W."/>
            <person name="Machado C."/>
            <person name="Nagabhyru P."/>
            <person name="Pan J."/>
            <person name="Schmid J."/>
            <person name="Sugawara K."/>
            <person name="Steiner U."/>
            <person name="Takach J.E."/>
            <person name="Tanaka E."/>
            <person name="Webb J.S."/>
            <person name="Wilson E.V."/>
            <person name="Wiseman J.L."/>
            <person name="Yoshida R."/>
            <person name="Zeng Z."/>
        </authorList>
    </citation>
    <scope>NUCLEOTIDE SEQUENCE [LARGE SCALE GENOMIC DNA]</scope>
    <source>
        <strain evidence="2 3">20.1</strain>
    </source>
</reference>